<reference evidence="1" key="1">
    <citation type="submission" date="2022-03" db="EMBL/GenBank/DDBJ databases">
        <title>Interactions between chemoautotrophic and heterotrophic bacteria.</title>
        <authorList>
            <person name="Santoro A."/>
        </authorList>
    </citation>
    <scope>NUCLEOTIDE SEQUENCE</scope>
    <source>
        <strain evidence="1">Nb-106</strain>
    </source>
</reference>
<sequence>MASRTDCRYVFSALIPAFSLSLSMMNCLPGTIAQALQSSRLSASRWRAWRQGERENDASKKHQQGVTPRQLQGIQGFYRQRRSAFEEATERPRIAMRFHFV</sequence>
<evidence type="ECO:0000313" key="2">
    <source>
        <dbReference type="Proteomes" id="UP001205486"/>
    </source>
</evidence>
<dbReference type="EMBL" id="JALJZS010000002">
    <property type="protein sequence ID" value="MCP2000627.1"/>
    <property type="molecule type" value="Genomic_DNA"/>
</dbReference>
<proteinExistence type="predicted"/>
<accession>A0ACC6AL89</accession>
<organism evidence="1 2">
    <name type="scientific">Nitrobacter winogradskyi</name>
    <name type="common">Nitrobacter agilis</name>
    <dbReference type="NCBI Taxonomy" id="913"/>
    <lineage>
        <taxon>Bacteria</taxon>
        <taxon>Pseudomonadati</taxon>
        <taxon>Pseudomonadota</taxon>
        <taxon>Alphaproteobacteria</taxon>
        <taxon>Hyphomicrobiales</taxon>
        <taxon>Nitrobacteraceae</taxon>
        <taxon>Nitrobacter</taxon>
    </lineage>
</organism>
<gene>
    <name evidence="1" type="ORF">J2S34_003075</name>
</gene>
<comment type="caution">
    <text evidence="1">The sequence shown here is derived from an EMBL/GenBank/DDBJ whole genome shotgun (WGS) entry which is preliminary data.</text>
</comment>
<dbReference type="Proteomes" id="UP001205486">
    <property type="component" value="Unassembled WGS sequence"/>
</dbReference>
<evidence type="ECO:0000313" key="1">
    <source>
        <dbReference type="EMBL" id="MCP2000627.1"/>
    </source>
</evidence>
<keyword evidence="2" id="KW-1185">Reference proteome</keyword>
<name>A0ACC6AL89_NITWI</name>
<protein>
    <submittedName>
        <fullName evidence="1">Uncharacterized protein</fullName>
    </submittedName>
</protein>